<keyword evidence="3" id="KW-1185">Reference proteome</keyword>
<reference evidence="2 3" key="1">
    <citation type="journal article" date="2018" name="New Phytol.">
        <title>Comparative genomics and transcriptomics depict ericoid mycorrhizal fungi as versatile saprotrophs and plant mutualists.</title>
        <authorList>
            <person name="Martino E."/>
            <person name="Morin E."/>
            <person name="Grelet G.A."/>
            <person name="Kuo A."/>
            <person name="Kohler A."/>
            <person name="Daghino S."/>
            <person name="Barry K.W."/>
            <person name="Cichocki N."/>
            <person name="Clum A."/>
            <person name="Dockter R.B."/>
            <person name="Hainaut M."/>
            <person name="Kuo R.C."/>
            <person name="LaButti K."/>
            <person name="Lindahl B.D."/>
            <person name="Lindquist E.A."/>
            <person name="Lipzen A."/>
            <person name="Khouja H.R."/>
            <person name="Magnuson J."/>
            <person name="Murat C."/>
            <person name="Ohm R.A."/>
            <person name="Singer S.W."/>
            <person name="Spatafora J.W."/>
            <person name="Wang M."/>
            <person name="Veneault-Fourrey C."/>
            <person name="Henrissat B."/>
            <person name="Grigoriev I.V."/>
            <person name="Martin F.M."/>
            <person name="Perotto S."/>
        </authorList>
    </citation>
    <scope>NUCLEOTIDE SEQUENCE [LARGE SCALE GENOMIC DNA]</scope>
    <source>
        <strain evidence="2 3">ATCC 22711</strain>
    </source>
</reference>
<dbReference type="AlphaFoldDB" id="A0A2T3BCP6"/>
<feature type="region of interest" description="Disordered" evidence="1">
    <location>
        <begin position="411"/>
        <end position="432"/>
    </location>
</feature>
<gene>
    <name evidence="2" type="ORF">M430DRAFT_23649</name>
</gene>
<dbReference type="GeneID" id="36573021"/>
<dbReference type="Proteomes" id="UP000241818">
    <property type="component" value="Unassembled WGS sequence"/>
</dbReference>
<evidence type="ECO:0000256" key="1">
    <source>
        <dbReference type="SAM" id="MobiDB-lite"/>
    </source>
</evidence>
<organism evidence="2 3">
    <name type="scientific">Amorphotheca resinae ATCC 22711</name>
    <dbReference type="NCBI Taxonomy" id="857342"/>
    <lineage>
        <taxon>Eukaryota</taxon>
        <taxon>Fungi</taxon>
        <taxon>Dikarya</taxon>
        <taxon>Ascomycota</taxon>
        <taxon>Pezizomycotina</taxon>
        <taxon>Leotiomycetes</taxon>
        <taxon>Helotiales</taxon>
        <taxon>Amorphothecaceae</taxon>
        <taxon>Amorphotheca</taxon>
    </lineage>
</organism>
<evidence type="ECO:0000313" key="2">
    <source>
        <dbReference type="EMBL" id="PSS27166.1"/>
    </source>
</evidence>
<sequence length="432" mass="47674">MRMGMGMGMAGQGRMAVDGPGGQAWREWFGEEDPIGGLTPRIATTIRSLTNPSLLHLDLPFCIFLQVTYLSKSLTEDGVVLHITCPIPLLIELFFQSRWLLLLFFPHNFFTSHALPTKPCLLQFSSSAPSSHLALSLRAAAGQAFCASLPSVLYVYTPYIPHIPHIPHFAYIPASSLRRQLYQPGGQGWARTGSPTRYSRFPSYYCYSVLRTDYYYCGSPSLRPSPILRGPFGRSIMANPSALHPLAQAFPFLFIPRKVAPGRDNRGAAVGKVVQLNRRSFRNTCGLCTVPPQHPRPAKSHNQSIPVWPSLWSMVYRPRLNSGRYKCGVVGSPRAAVRPVPLSHATAHVQAIGPGRSGGEPAAVWSTGDLLRAWPRPLGGMTSYYRTAPGPYLVYGLILLRYTSDVLWTRSPQRPVHPGPRREAMAGGEKSN</sequence>
<dbReference type="InParanoid" id="A0A2T3BCP6"/>
<dbReference type="RefSeq" id="XP_024724691.1">
    <property type="nucleotide sequence ID" value="XM_024864940.1"/>
</dbReference>
<dbReference type="EMBL" id="KZ679006">
    <property type="protein sequence ID" value="PSS27166.1"/>
    <property type="molecule type" value="Genomic_DNA"/>
</dbReference>
<protein>
    <submittedName>
        <fullName evidence="2">Uncharacterized protein</fullName>
    </submittedName>
</protein>
<name>A0A2T3BCP6_AMORE</name>
<proteinExistence type="predicted"/>
<accession>A0A2T3BCP6</accession>
<evidence type="ECO:0000313" key="3">
    <source>
        <dbReference type="Proteomes" id="UP000241818"/>
    </source>
</evidence>